<sequence length="399" mass="45423">MMGSNGNEMRMVREIRPRNLLSFGPDTEPIALESLNVLIGPNGSGKSNLIEAISLLRAAPSDIRAVIRQGGGAGDWIWKGKPDGEAYIEVVITNPRGSLPLRHLLAFREENQTFRLADERIENKEPHRDHNKPYFYYSYQDGNPVINVRTGERDEQRKLKPETVEKDQSILAQRRDPEAYPEVSYLASVYDKIKIYREWYFGRNAIFREPQKADMRNDRLEEDFSNLGLFLNRLRGVPKAKKAVLEALHDLYEGLDDFDVSIEGGTVQVFFTEGDFTIPATRLSDGTLRYLCMLAILCDPTPPPLICIEEPELGLHPDILPKVADLLNAASERTQLIVTTHSDILVDAMTERPEAVLVCEKHHGQTEIRRLDGKKLEEWLKDYRLGELWTRGALGGTRW</sequence>
<protein>
    <submittedName>
        <fullName evidence="2">AAA family ATPase</fullName>
    </submittedName>
</protein>
<dbReference type="InterPro" id="IPR027417">
    <property type="entry name" value="P-loop_NTPase"/>
</dbReference>
<evidence type="ECO:0000259" key="1">
    <source>
        <dbReference type="Pfam" id="PF13304"/>
    </source>
</evidence>
<dbReference type="PANTHER" id="PTHR32182">
    <property type="entry name" value="DNA REPLICATION AND REPAIR PROTEIN RECF"/>
    <property type="match status" value="1"/>
</dbReference>
<dbReference type="Pfam" id="PF13304">
    <property type="entry name" value="AAA_21"/>
    <property type="match status" value="1"/>
</dbReference>
<dbReference type="InterPro" id="IPR003959">
    <property type="entry name" value="ATPase_AAA_core"/>
</dbReference>
<dbReference type="PANTHER" id="PTHR32182:SF25">
    <property type="entry name" value="SLR1056 PROTEIN"/>
    <property type="match status" value="1"/>
</dbReference>
<feature type="domain" description="ATPase AAA-type core" evidence="1">
    <location>
        <begin position="35"/>
        <end position="347"/>
    </location>
</feature>
<organism evidence="2 3">
    <name type="scientific">Candidatus Methanocrinis natronophilus</name>
    <dbReference type="NCBI Taxonomy" id="3033396"/>
    <lineage>
        <taxon>Archaea</taxon>
        <taxon>Methanobacteriati</taxon>
        <taxon>Methanobacteriota</taxon>
        <taxon>Stenosarchaea group</taxon>
        <taxon>Methanomicrobia</taxon>
        <taxon>Methanotrichales</taxon>
        <taxon>Methanotrichaceae</taxon>
        <taxon>Methanocrinis</taxon>
    </lineage>
</organism>
<evidence type="ECO:0000313" key="3">
    <source>
        <dbReference type="Proteomes" id="UP001220010"/>
    </source>
</evidence>
<evidence type="ECO:0000313" key="2">
    <source>
        <dbReference type="EMBL" id="MDF0590164.1"/>
    </source>
</evidence>
<keyword evidence="3" id="KW-1185">Reference proteome</keyword>
<reference evidence="2 3" key="1">
    <citation type="submission" date="2023-03" db="EMBL/GenBank/DDBJ databases">
        <title>WGS of Methanotrichaceae archaeon Mx.</title>
        <authorList>
            <person name="Sorokin D.Y."/>
            <person name="Merkel A.Y."/>
        </authorList>
    </citation>
    <scope>NUCLEOTIDE SEQUENCE [LARGE SCALE GENOMIC DNA]</scope>
    <source>
        <strain evidence="2 3">Mx</strain>
    </source>
</reference>
<comment type="caution">
    <text evidence="2">The sequence shown here is derived from an EMBL/GenBank/DDBJ whole genome shotgun (WGS) entry which is preliminary data.</text>
</comment>
<dbReference type="Proteomes" id="UP001220010">
    <property type="component" value="Unassembled WGS sequence"/>
</dbReference>
<dbReference type="SUPFAM" id="SSF52540">
    <property type="entry name" value="P-loop containing nucleoside triphosphate hydrolases"/>
    <property type="match status" value="1"/>
</dbReference>
<dbReference type="EMBL" id="JARFPK010000008">
    <property type="protein sequence ID" value="MDF0590164.1"/>
    <property type="molecule type" value="Genomic_DNA"/>
</dbReference>
<name>A0ABT5X640_9EURY</name>
<proteinExistence type="predicted"/>
<dbReference type="PIRSF" id="PIRSF029347">
    <property type="entry name" value="RecF"/>
    <property type="match status" value="1"/>
</dbReference>
<gene>
    <name evidence="2" type="ORF">P0O15_03095</name>
</gene>
<accession>A0ABT5X640</accession>
<dbReference type="Gene3D" id="3.40.50.300">
    <property type="entry name" value="P-loop containing nucleotide triphosphate hydrolases"/>
    <property type="match status" value="1"/>
</dbReference>
<dbReference type="InterPro" id="IPR014555">
    <property type="entry name" value="RecF-like"/>
</dbReference>